<dbReference type="Proteomes" id="UP001500518">
    <property type="component" value="Unassembled WGS sequence"/>
</dbReference>
<gene>
    <name evidence="9" type="ORF">GCM10023208_20410</name>
</gene>
<evidence type="ECO:0000256" key="5">
    <source>
        <dbReference type="ARBA" id="ARBA00022692"/>
    </source>
</evidence>
<feature type="transmembrane region" description="Helical" evidence="8">
    <location>
        <begin position="130"/>
        <end position="148"/>
    </location>
</feature>
<reference evidence="10" key="1">
    <citation type="journal article" date="2019" name="Int. J. Syst. Evol. Microbiol.">
        <title>The Global Catalogue of Microorganisms (GCM) 10K type strain sequencing project: providing services to taxonomists for standard genome sequencing and annotation.</title>
        <authorList>
            <consortium name="The Broad Institute Genomics Platform"/>
            <consortium name="The Broad Institute Genome Sequencing Center for Infectious Disease"/>
            <person name="Wu L."/>
            <person name="Ma J."/>
        </authorList>
    </citation>
    <scope>NUCLEOTIDE SEQUENCE [LARGE SCALE GENOMIC DNA]</scope>
    <source>
        <strain evidence="10">JCM 18014</strain>
    </source>
</reference>
<evidence type="ECO:0000256" key="8">
    <source>
        <dbReference type="RuleBase" id="RU363041"/>
    </source>
</evidence>
<evidence type="ECO:0000256" key="2">
    <source>
        <dbReference type="ARBA" id="ARBA00009142"/>
    </source>
</evidence>
<feature type="transmembrane region" description="Helical" evidence="8">
    <location>
        <begin position="100"/>
        <end position="118"/>
    </location>
</feature>
<comment type="similarity">
    <text evidence="2 8">Belongs to the 4-toluene sulfonate uptake permease (TSUP) (TC 2.A.102) family.</text>
</comment>
<keyword evidence="5 8" id="KW-0812">Transmembrane</keyword>
<feature type="transmembrane region" description="Helical" evidence="8">
    <location>
        <begin position="168"/>
        <end position="188"/>
    </location>
</feature>
<keyword evidence="7 8" id="KW-0472">Membrane</keyword>
<evidence type="ECO:0000313" key="10">
    <source>
        <dbReference type="Proteomes" id="UP001500518"/>
    </source>
</evidence>
<name>A0ABP9KD79_9SPHN</name>
<dbReference type="EMBL" id="BAABHV010000010">
    <property type="protein sequence ID" value="GAA5056007.1"/>
    <property type="molecule type" value="Genomic_DNA"/>
</dbReference>
<evidence type="ECO:0000313" key="9">
    <source>
        <dbReference type="EMBL" id="GAA5056007.1"/>
    </source>
</evidence>
<keyword evidence="3" id="KW-0813">Transport</keyword>
<feature type="transmembrane region" description="Helical" evidence="8">
    <location>
        <begin position="75"/>
        <end position="94"/>
    </location>
</feature>
<dbReference type="PANTHER" id="PTHR30269">
    <property type="entry name" value="TRANSMEMBRANE PROTEIN YFCA"/>
    <property type="match status" value="1"/>
</dbReference>
<protein>
    <recommendedName>
        <fullName evidence="8">Probable membrane transporter protein</fullName>
    </recommendedName>
</protein>
<dbReference type="Pfam" id="PF01925">
    <property type="entry name" value="TauE"/>
    <property type="match status" value="1"/>
</dbReference>
<evidence type="ECO:0000256" key="6">
    <source>
        <dbReference type="ARBA" id="ARBA00022989"/>
    </source>
</evidence>
<organism evidence="9 10">
    <name type="scientific">Erythrobacter westpacificensis</name>
    <dbReference type="NCBI Taxonomy" id="1055231"/>
    <lineage>
        <taxon>Bacteria</taxon>
        <taxon>Pseudomonadati</taxon>
        <taxon>Pseudomonadota</taxon>
        <taxon>Alphaproteobacteria</taxon>
        <taxon>Sphingomonadales</taxon>
        <taxon>Erythrobacteraceae</taxon>
        <taxon>Erythrobacter/Porphyrobacter group</taxon>
        <taxon>Erythrobacter</taxon>
    </lineage>
</organism>
<dbReference type="InterPro" id="IPR002781">
    <property type="entry name" value="TM_pro_TauE-like"/>
</dbReference>
<sequence length="246" mass="25745">MFGFPIEAVIVAVFAAVAAGFVRGLAGFGLSVVLVPVLQLAIAPSAAVLVGIVSLFLIGLTDVKRIHRDADRSSAVPITLLALACMPLGMWALVALPPAWARMLIALVSLGAFVLVVVPLGKVAMPRRPAMALSGFFTGFFGGFAGMPGPGMAPFYLRGRLEPKVARASMMAIFLVLTPLSAVLFIWLDVGGWPEVELAALLFPAVLLGDWFGHRAFGRVSQRQWQVATALVLGGAAAGALWKLAG</sequence>
<keyword evidence="4 8" id="KW-1003">Cell membrane</keyword>
<evidence type="ECO:0000256" key="3">
    <source>
        <dbReference type="ARBA" id="ARBA00022448"/>
    </source>
</evidence>
<feature type="transmembrane region" description="Helical" evidence="8">
    <location>
        <begin position="225"/>
        <end position="245"/>
    </location>
</feature>
<keyword evidence="6 8" id="KW-1133">Transmembrane helix</keyword>
<proteinExistence type="inferred from homology"/>
<evidence type="ECO:0000256" key="7">
    <source>
        <dbReference type="ARBA" id="ARBA00023136"/>
    </source>
</evidence>
<keyword evidence="10" id="KW-1185">Reference proteome</keyword>
<dbReference type="RefSeq" id="WP_346032975.1">
    <property type="nucleotide sequence ID" value="NZ_BAABHV010000010.1"/>
</dbReference>
<dbReference type="InterPro" id="IPR052017">
    <property type="entry name" value="TSUP"/>
</dbReference>
<evidence type="ECO:0000256" key="1">
    <source>
        <dbReference type="ARBA" id="ARBA00004651"/>
    </source>
</evidence>
<feature type="transmembrane region" description="Helical" evidence="8">
    <location>
        <begin position="40"/>
        <end position="63"/>
    </location>
</feature>
<dbReference type="PANTHER" id="PTHR30269:SF37">
    <property type="entry name" value="MEMBRANE TRANSPORTER PROTEIN"/>
    <property type="match status" value="1"/>
</dbReference>
<accession>A0ABP9KD79</accession>
<evidence type="ECO:0000256" key="4">
    <source>
        <dbReference type="ARBA" id="ARBA00022475"/>
    </source>
</evidence>
<comment type="subcellular location">
    <subcellularLocation>
        <location evidence="1 8">Cell membrane</location>
        <topology evidence="1 8">Multi-pass membrane protein</topology>
    </subcellularLocation>
</comment>
<comment type="caution">
    <text evidence="9">The sequence shown here is derived from an EMBL/GenBank/DDBJ whole genome shotgun (WGS) entry which is preliminary data.</text>
</comment>